<dbReference type="Proteomes" id="UP000288351">
    <property type="component" value="Unassembled WGS sequence"/>
</dbReference>
<accession>A0A401QUS2</accession>
<evidence type="ECO:0000313" key="2">
    <source>
        <dbReference type="Proteomes" id="UP000288351"/>
    </source>
</evidence>
<dbReference type="EMBL" id="BHXC01000006">
    <property type="protein sequence ID" value="GCB89068.1"/>
    <property type="molecule type" value="Genomic_DNA"/>
</dbReference>
<evidence type="ECO:0000313" key="1">
    <source>
        <dbReference type="EMBL" id="GCB89068.1"/>
    </source>
</evidence>
<proteinExistence type="predicted"/>
<protein>
    <submittedName>
        <fullName evidence="1">Uncharacterized protein</fullName>
    </submittedName>
</protein>
<comment type="caution">
    <text evidence="1">The sequence shown here is derived from an EMBL/GenBank/DDBJ whole genome shotgun (WGS) entry which is preliminary data.</text>
</comment>
<dbReference type="AlphaFoldDB" id="A0A401QUS2"/>
<organism evidence="1 2">
    <name type="scientific">Streptomyces noursei</name>
    <name type="common">Streptomyces albulus</name>
    <dbReference type="NCBI Taxonomy" id="1971"/>
    <lineage>
        <taxon>Bacteria</taxon>
        <taxon>Bacillati</taxon>
        <taxon>Actinomycetota</taxon>
        <taxon>Actinomycetes</taxon>
        <taxon>Kitasatosporales</taxon>
        <taxon>Streptomycetaceae</taxon>
        <taxon>Streptomyces</taxon>
    </lineage>
</organism>
<name>A0A401QUS2_STRNR</name>
<dbReference type="RefSeq" id="WP_016578538.1">
    <property type="nucleotide sequence ID" value="NZ_BHXC01000006.1"/>
</dbReference>
<gene>
    <name evidence="1" type="ORF">SALB_01741</name>
</gene>
<sequence>MTDTSLSLAASAPPHDLSALPWWRPLLVQAVGLDEEAGPTLAAFGRQLLTAFEEQGHTVVRQSHGDIDLLLVAARIPDGPTPLRDRLPEQMPPLAVTACQEHGMRVGSRQVVLLAEIPEALSLLPHAEVVETARTAMARAAAPKVLFVTRGERPGQAREVTFCTMEGGHPTETAPQAADRMRDRLVAAACARDISDSHQTVPNAVPARVWDASPAPAQLARAGRTMGELGLLPPPTDISRYVSVELARLYEQYMGWKRLSEGMLFLVDPDLDALVVSASGSWDVDKRSLGRDDVTLVALDPPLSPLRVLAPEGRNPLGPSVEAWEVRAFLHATPKVRVTRTTSGAWEPHPDGEREVPLIRAGIHAHVGVERTDHTHIETVPPNRERYPYGFGCGSDLTADVAADTVRRSRAVHDPDDPRHYVRWPMLYHGEMAVELWKPGLPAEPLSGLLDVFATSVNFRTDHIEQPV</sequence>
<reference evidence="1 2" key="1">
    <citation type="journal article" date="2019" name="Microbiol. Resour. Announc.">
        <title>Draft Genome Sequence of the Most Traditional epsilon-Poly-l-Lysine Producer, Streptomyces albulus NBRC14147.</title>
        <authorList>
            <person name="Yamanaka K."/>
            <person name="Hamano Y."/>
        </authorList>
    </citation>
    <scope>NUCLEOTIDE SEQUENCE [LARGE SCALE GENOMIC DNA]</scope>
    <source>
        <strain evidence="1 2">NBRC 14147</strain>
    </source>
</reference>